<dbReference type="EMBL" id="AP015043">
    <property type="protein sequence ID" value="BAU00692.1"/>
    <property type="molecule type" value="Genomic_DNA"/>
</dbReference>
<organism evidence="1 2">
    <name type="scientific">Vigna angularis var. angularis</name>
    <dbReference type="NCBI Taxonomy" id="157739"/>
    <lineage>
        <taxon>Eukaryota</taxon>
        <taxon>Viridiplantae</taxon>
        <taxon>Streptophyta</taxon>
        <taxon>Embryophyta</taxon>
        <taxon>Tracheophyta</taxon>
        <taxon>Spermatophyta</taxon>
        <taxon>Magnoliopsida</taxon>
        <taxon>eudicotyledons</taxon>
        <taxon>Gunneridae</taxon>
        <taxon>Pentapetalae</taxon>
        <taxon>rosids</taxon>
        <taxon>fabids</taxon>
        <taxon>Fabales</taxon>
        <taxon>Fabaceae</taxon>
        <taxon>Papilionoideae</taxon>
        <taxon>50 kb inversion clade</taxon>
        <taxon>NPAAA clade</taxon>
        <taxon>indigoferoid/millettioid clade</taxon>
        <taxon>Phaseoleae</taxon>
        <taxon>Vigna</taxon>
    </lineage>
</organism>
<evidence type="ECO:0000313" key="1">
    <source>
        <dbReference type="EMBL" id="BAU00692.1"/>
    </source>
</evidence>
<dbReference type="AlphaFoldDB" id="A0A0S3T6X7"/>
<dbReference type="Proteomes" id="UP000291084">
    <property type="component" value="Chromosome 10"/>
</dbReference>
<gene>
    <name evidence="1" type="primary">Vigan.10G230600</name>
    <name evidence="1" type="ORF">VIGAN_10230600</name>
</gene>
<accession>A0A0S3T6X7</accession>
<sequence>MKLTEKEESLLRIPFCEHRNKCSPRHNIQLATCIMEDPITVRNGSSKICVGFYQCSYHFNFCNKTAFNSQTVQLKTFPEIHVNVVNSTTLIQ</sequence>
<reference evidence="1 2" key="1">
    <citation type="journal article" date="2015" name="Sci. Rep.">
        <title>The power of single molecule real-time sequencing technology in the de novo assembly of a eukaryotic genome.</title>
        <authorList>
            <person name="Sakai H."/>
            <person name="Naito K."/>
            <person name="Ogiso-Tanaka E."/>
            <person name="Takahashi Y."/>
            <person name="Iseki K."/>
            <person name="Muto C."/>
            <person name="Satou K."/>
            <person name="Teruya K."/>
            <person name="Shiroma A."/>
            <person name="Shimoji M."/>
            <person name="Hirano T."/>
            <person name="Itoh T."/>
            <person name="Kaga A."/>
            <person name="Tomooka N."/>
        </authorList>
    </citation>
    <scope>NUCLEOTIDE SEQUENCE [LARGE SCALE GENOMIC DNA]</scope>
    <source>
        <strain evidence="2">cv. Shumari</strain>
    </source>
</reference>
<proteinExistence type="predicted"/>
<evidence type="ECO:0000313" key="2">
    <source>
        <dbReference type="Proteomes" id="UP000291084"/>
    </source>
</evidence>
<protein>
    <submittedName>
        <fullName evidence="1">Uncharacterized protein</fullName>
    </submittedName>
</protein>
<keyword evidence="2" id="KW-1185">Reference proteome</keyword>
<name>A0A0S3T6X7_PHAAN</name>